<dbReference type="InterPro" id="IPR036291">
    <property type="entry name" value="NAD(P)-bd_dom_sf"/>
</dbReference>
<keyword evidence="2" id="KW-0521">NADP</keyword>
<evidence type="ECO:0000256" key="3">
    <source>
        <dbReference type="ARBA" id="ARBA00023002"/>
    </source>
</evidence>
<protein>
    <recommendedName>
        <fullName evidence="6">NAD(P)-binding protein</fullName>
    </recommendedName>
</protein>
<dbReference type="GO" id="GO:0016616">
    <property type="term" value="F:oxidoreductase activity, acting on the CH-OH group of donors, NAD or NADP as acceptor"/>
    <property type="evidence" value="ECO:0007669"/>
    <property type="project" value="TreeGrafter"/>
</dbReference>
<name>A0A6A5Z740_9PLEO</name>
<dbReference type="GO" id="GO:0005737">
    <property type="term" value="C:cytoplasm"/>
    <property type="evidence" value="ECO:0007669"/>
    <property type="project" value="TreeGrafter"/>
</dbReference>
<dbReference type="AlphaFoldDB" id="A0A6A5Z740"/>
<dbReference type="PRINTS" id="PR00081">
    <property type="entry name" value="GDHRDH"/>
</dbReference>
<accession>A0A6A5Z740</accession>
<dbReference type="OrthoDB" id="5371740at2759"/>
<proteinExistence type="inferred from homology"/>
<organism evidence="4 5">
    <name type="scientific">Lophiotrema nucula</name>
    <dbReference type="NCBI Taxonomy" id="690887"/>
    <lineage>
        <taxon>Eukaryota</taxon>
        <taxon>Fungi</taxon>
        <taxon>Dikarya</taxon>
        <taxon>Ascomycota</taxon>
        <taxon>Pezizomycotina</taxon>
        <taxon>Dothideomycetes</taxon>
        <taxon>Pleosporomycetidae</taxon>
        <taxon>Pleosporales</taxon>
        <taxon>Lophiotremataceae</taxon>
        <taxon>Lophiotrema</taxon>
    </lineage>
</organism>
<dbReference type="PANTHER" id="PTHR44229:SF4">
    <property type="entry name" value="15-HYDROXYPROSTAGLANDIN DEHYDROGENASE [NAD(+)]"/>
    <property type="match status" value="1"/>
</dbReference>
<dbReference type="EMBL" id="ML977323">
    <property type="protein sequence ID" value="KAF2115309.1"/>
    <property type="molecule type" value="Genomic_DNA"/>
</dbReference>
<evidence type="ECO:0000313" key="4">
    <source>
        <dbReference type="EMBL" id="KAF2115309.1"/>
    </source>
</evidence>
<reference evidence="4" key="1">
    <citation type="journal article" date="2020" name="Stud. Mycol.">
        <title>101 Dothideomycetes genomes: a test case for predicting lifestyles and emergence of pathogens.</title>
        <authorList>
            <person name="Haridas S."/>
            <person name="Albert R."/>
            <person name="Binder M."/>
            <person name="Bloem J."/>
            <person name="Labutti K."/>
            <person name="Salamov A."/>
            <person name="Andreopoulos B."/>
            <person name="Baker S."/>
            <person name="Barry K."/>
            <person name="Bills G."/>
            <person name="Bluhm B."/>
            <person name="Cannon C."/>
            <person name="Castanera R."/>
            <person name="Culley D."/>
            <person name="Daum C."/>
            <person name="Ezra D."/>
            <person name="Gonzalez J."/>
            <person name="Henrissat B."/>
            <person name="Kuo A."/>
            <person name="Liang C."/>
            <person name="Lipzen A."/>
            <person name="Lutzoni F."/>
            <person name="Magnuson J."/>
            <person name="Mondo S."/>
            <person name="Nolan M."/>
            <person name="Ohm R."/>
            <person name="Pangilinan J."/>
            <person name="Park H.-J."/>
            <person name="Ramirez L."/>
            <person name="Alfaro M."/>
            <person name="Sun H."/>
            <person name="Tritt A."/>
            <person name="Yoshinaga Y."/>
            <person name="Zwiers L.-H."/>
            <person name="Turgeon B."/>
            <person name="Goodwin S."/>
            <person name="Spatafora J."/>
            <person name="Crous P."/>
            <person name="Grigoriev I."/>
        </authorList>
    </citation>
    <scope>NUCLEOTIDE SEQUENCE</scope>
    <source>
        <strain evidence="4">CBS 627.86</strain>
    </source>
</reference>
<evidence type="ECO:0008006" key="6">
    <source>
        <dbReference type="Google" id="ProtNLM"/>
    </source>
</evidence>
<dbReference type="InterPro" id="IPR020904">
    <property type="entry name" value="Sc_DH/Rdtase_CS"/>
</dbReference>
<dbReference type="PANTHER" id="PTHR44229">
    <property type="entry name" value="15-HYDROXYPROSTAGLANDIN DEHYDROGENASE [NAD(+)]"/>
    <property type="match status" value="1"/>
</dbReference>
<dbReference type="Proteomes" id="UP000799770">
    <property type="component" value="Unassembled WGS sequence"/>
</dbReference>
<gene>
    <name evidence="4" type="ORF">BDV96DRAFT_646322</name>
</gene>
<evidence type="ECO:0000256" key="1">
    <source>
        <dbReference type="ARBA" id="ARBA00006484"/>
    </source>
</evidence>
<keyword evidence="5" id="KW-1185">Reference proteome</keyword>
<evidence type="ECO:0000313" key="5">
    <source>
        <dbReference type="Proteomes" id="UP000799770"/>
    </source>
</evidence>
<comment type="similarity">
    <text evidence="1">Belongs to the short-chain dehydrogenases/reductases (SDR) family.</text>
</comment>
<sequence>MDPHIDSPTTGSTSDLPETFQHTQKIDFSKPVQASNLKDKSIVVTGGARGLGGGSVTAFAEAGAWVTILDINEENGNALAKSLTDKGHHVQFCKTDTTSFESQMSAFKSAIHFSPRKTIDVVLASAGLGGTNIGNWLDKVTALHASVDPEPPTTTTLDVNLTAVYYTAHLALYYFKQTAKPYETVDKHLLFISSLAGYVALHQLGDYCASKYGVRGLWRTLRYSPRILGENMPLFRTNLICPTFIKTDMTTTIVEALGGYGIAMGEVEDVVAGIMRASCDDSIRGRAIAIAARDKVPGDKNFDICDDWEGLDGGREVLGKVRDSTIWGLEIVGNEAGQVRKDKYDGHVSELLTRDGKGGVAEVEQQESDTGV</sequence>
<dbReference type="InterPro" id="IPR002347">
    <property type="entry name" value="SDR_fam"/>
</dbReference>
<evidence type="ECO:0000256" key="2">
    <source>
        <dbReference type="ARBA" id="ARBA00022857"/>
    </source>
</evidence>
<dbReference type="Pfam" id="PF00106">
    <property type="entry name" value="adh_short"/>
    <property type="match status" value="1"/>
</dbReference>
<keyword evidence="3" id="KW-0560">Oxidoreductase</keyword>
<dbReference type="SUPFAM" id="SSF51735">
    <property type="entry name" value="NAD(P)-binding Rossmann-fold domains"/>
    <property type="match status" value="1"/>
</dbReference>
<dbReference type="PROSITE" id="PS00061">
    <property type="entry name" value="ADH_SHORT"/>
    <property type="match status" value="1"/>
</dbReference>
<dbReference type="Gene3D" id="3.40.50.720">
    <property type="entry name" value="NAD(P)-binding Rossmann-like Domain"/>
    <property type="match status" value="1"/>
</dbReference>